<dbReference type="AlphaFoldDB" id="A0A399JAF3"/>
<evidence type="ECO:0000313" key="3">
    <source>
        <dbReference type="EMBL" id="RII41179.1"/>
    </source>
</evidence>
<evidence type="ECO:0000256" key="2">
    <source>
        <dbReference type="SAM" id="SignalP"/>
    </source>
</evidence>
<reference evidence="3 4" key="1">
    <citation type="submission" date="2018-07" db="EMBL/GenBank/DDBJ databases">
        <title>Arthrobacter sp. nov., isolated from raw cow's milk with high bacterial count.</title>
        <authorList>
            <person name="Hahne J."/>
            <person name="Isele D."/>
            <person name="Lipski A."/>
        </authorList>
    </citation>
    <scope>NUCLEOTIDE SEQUENCE [LARGE SCALE GENOMIC DNA]</scope>
    <source>
        <strain evidence="3 4">JZ R-35</strain>
    </source>
</reference>
<dbReference type="Proteomes" id="UP000265419">
    <property type="component" value="Unassembled WGS sequence"/>
</dbReference>
<dbReference type="RefSeq" id="WP_119425735.1">
    <property type="nucleotide sequence ID" value="NZ_QQXK01000034.1"/>
</dbReference>
<sequence>MSAVGVLALAVTACAAGEGVPGVPGVGVTGAAPSIDVPTITTTVDPPAPSSTTPVPTESSEDPFPTESSDDPFPTESSDDPFPTESSEAPVPTPTGSERPYSPTDKWNADKAVCSSARDAMLYRDSSLPSDKAYESYLTRAKQLKALEAKATIAEVKTAISALANFNQKMGTAMKERDSKGMVDLMKEMTSATGDYRKSSALISACKGGYIPGTY</sequence>
<feature type="chain" id="PRO_5017455262" description="Lipoprotein" evidence="2">
    <location>
        <begin position="16"/>
        <end position="215"/>
    </location>
</feature>
<name>A0A399JAF3_9MICC</name>
<accession>A0A399JAF3</accession>
<evidence type="ECO:0000313" key="4">
    <source>
        <dbReference type="Proteomes" id="UP000265419"/>
    </source>
</evidence>
<keyword evidence="2" id="KW-0732">Signal</keyword>
<dbReference type="EMBL" id="QQXK01000034">
    <property type="protein sequence ID" value="RII41179.1"/>
    <property type="molecule type" value="Genomic_DNA"/>
</dbReference>
<organism evidence="3 4">
    <name type="scientific">Galactobacter valiniphilus</name>
    <dbReference type="NCBI Taxonomy" id="2676122"/>
    <lineage>
        <taxon>Bacteria</taxon>
        <taxon>Bacillati</taxon>
        <taxon>Actinomycetota</taxon>
        <taxon>Actinomycetes</taxon>
        <taxon>Micrococcales</taxon>
        <taxon>Micrococcaceae</taxon>
        <taxon>Galactobacter</taxon>
    </lineage>
</organism>
<proteinExistence type="predicted"/>
<gene>
    <name evidence="3" type="ORF">DWB68_13985</name>
</gene>
<protein>
    <recommendedName>
        <fullName evidence="5">Lipoprotein</fullName>
    </recommendedName>
</protein>
<comment type="caution">
    <text evidence="3">The sequence shown here is derived from an EMBL/GenBank/DDBJ whole genome shotgun (WGS) entry which is preliminary data.</text>
</comment>
<feature type="signal peptide" evidence="2">
    <location>
        <begin position="1"/>
        <end position="15"/>
    </location>
</feature>
<feature type="region of interest" description="Disordered" evidence="1">
    <location>
        <begin position="36"/>
        <end position="107"/>
    </location>
</feature>
<evidence type="ECO:0008006" key="5">
    <source>
        <dbReference type="Google" id="ProtNLM"/>
    </source>
</evidence>
<feature type="compositionally biased region" description="Low complexity" evidence="1">
    <location>
        <begin position="36"/>
        <end position="58"/>
    </location>
</feature>
<keyword evidence="4" id="KW-1185">Reference proteome</keyword>
<evidence type="ECO:0000256" key="1">
    <source>
        <dbReference type="SAM" id="MobiDB-lite"/>
    </source>
</evidence>